<keyword evidence="7" id="KW-1185">Reference proteome</keyword>
<dbReference type="Pfam" id="PF00440">
    <property type="entry name" value="TetR_N"/>
    <property type="match status" value="1"/>
</dbReference>
<dbReference type="GO" id="GO:0003677">
    <property type="term" value="F:DNA binding"/>
    <property type="evidence" value="ECO:0007669"/>
    <property type="project" value="UniProtKB-UniRule"/>
</dbReference>
<gene>
    <name evidence="6" type="ORF">CYD53_11018</name>
</gene>
<keyword evidence="1" id="KW-0805">Transcription regulation</keyword>
<dbReference type="SUPFAM" id="SSF48498">
    <property type="entry name" value="Tetracyclin repressor-like, C-terminal domain"/>
    <property type="match status" value="1"/>
</dbReference>
<dbReference type="EMBL" id="PQFZ01000010">
    <property type="protein sequence ID" value="POR49900.1"/>
    <property type="molecule type" value="Genomic_DNA"/>
</dbReference>
<dbReference type="PANTHER" id="PTHR47506">
    <property type="entry name" value="TRANSCRIPTIONAL REGULATORY PROTEIN"/>
    <property type="match status" value="1"/>
</dbReference>
<dbReference type="SUPFAM" id="SSF46689">
    <property type="entry name" value="Homeodomain-like"/>
    <property type="match status" value="1"/>
</dbReference>
<dbReference type="InterPro" id="IPR001647">
    <property type="entry name" value="HTH_TetR"/>
</dbReference>
<evidence type="ECO:0000256" key="3">
    <source>
        <dbReference type="ARBA" id="ARBA00023163"/>
    </source>
</evidence>
<evidence type="ECO:0000256" key="2">
    <source>
        <dbReference type="ARBA" id="ARBA00023125"/>
    </source>
</evidence>
<proteinExistence type="predicted"/>
<protein>
    <submittedName>
        <fullName evidence="6">TetR family transcriptional regulator</fullName>
    </submittedName>
</protein>
<feature type="DNA-binding region" description="H-T-H motif" evidence="4">
    <location>
        <begin position="21"/>
        <end position="40"/>
    </location>
</feature>
<keyword evidence="2 4" id="KW-0238">DNA-binding</keyword>
<reference evidence="6 7" key="1">
    <citation type="submission" date="2018-01" db="EMBL/GenBank/DDBJ databases">
        <title>Genomic Encyclopedia of Type Strains, Phase III (KMG-III): the genomes of soil and plant-associated and newly described type strains.</title>
        <authorList>
            <person name="Whitman W."/>
        </authorList>
    </citation>
    <scope>NUCLEOTIDE SEQUENCE [LARGE SCALE GENOMIC DNA]</scope>
    <source>
        <strain evidence="6 7">1131</strain>
    </source>
</reference>
<dbReference type="PROSITE" id="PS50977">
    <property type="entry name" value="HTH_TETR_2"/>
    <property type="match status" value="1"/>
</dbReference>
<evidence type="ECO:0000313" key="7">
    <source>
        <dbReference type="Proteomes" id="UP000236919"/>
    </source>
</evidence>
<feature type="domain" description="HTH tetR-type" evidence="5">
    <location>
        <begin position="1"/>
        <end position="58"/>
    </location>
</feature>
<dbReference type="PANTHER" id="PTHR47506:SF10">
    <property type="entry name" value="TRANSCRIPTIONAL REGULATORY PROTEIN"/>
    <property type="match status" value="1"/>
</dbReference>
<dbReference type="InterPro" id="IPR011075">
    <property type="entry name" value="TetR_C"/>
</dbReference>
<dbReference type="AlphaFoldDB" id="A0A2S4M5D8"/>
<evidence type="ECO:0000259" key="5">
    <source>
        <dbReference type="PROSITE" id="PS50977"/>
    </source>
</evidence>
<evidence type="ECO:0000313" key="6">
    <source>
        <dbReference type="EMBL" id="POR49900.1"/>
    </source>
</evidence>
<dbReference type="Proteomes" id="UP000236919">
    <property type="component" value="Unassembled WGS sequence"/>
</dbReference>
<dbReference type="Gene3D" id="1.10.357.10">
    <property type="entry name" value="Tetracycline Repressor, domain 2"/>
    <property type="match status" value="1"/>
</dbReference>
<dbReference type="Pfam" id="PF16925">
    <property type="entry name" value="TetR_C_13"/>
    <property type="match status" value="1"/>
</dbReference>
<accession>A0A2S4M5D8</accession>
<organism evidence="6 7">
    <name type="scientific">Bosea psychrotolerans</name>
    <dbReference type="NCBI Taxonomy" id="1871628"/>
    <lineage>
        <taxon>Bacteria</taxon>
        <taxon>Pseudomonadati</taxon>
        <taxon>Pseudomonadota</taxon>
        <taxon>Alphaproteobacteria</taxon>
        <taxon>Hyphomicrobiales</taxon>
        <taxon>Boseaceae</taxon>
        <taxon>Bosea</taxon>
    </lineage>
</organism>
<evidence type="ECO:0000256" key="1">
    <source>
        <dbReference type="ARBA" id="ARBA00023015"/>
    </source>
</evidence>
<comment type="caution">
    <text evidence="6">The sequence shown here is derived from an EMBL/GenBank/DDBJ whole genome shotgun (WGS) entry which is preliminary data.</text>
</comment>
<name>A0A2S4M5D8_9HYPH</name>
<dbReference type="InterPro" id="IPR036271">
    <property type="entry name" value="Tet_transcr_reg_TetR-rel_C_sf"/>
</dbReference>
<dbReference type="InterPro" id="IPR023772">
    <property type="entry name" value="DNA-bd_HTH_TetR-type_CS"/>
</dbReference>
<dbReference type="Gene3D" id="1.10.10.60">
    <property type="entry name" value="Homeodomain-like"/>
    <property type="match status" value="1"/>
</dbReference>
<dbReference type="PROSITE" id="PS01081">
    <property type="entry name" value="HTH_TETR_1"/>
    <property type="match status" value="1"/>
</dbReference>
<dbReference type="InterPro" id="IPR009057">
    <property type="entry name" value="Homeodomain-like_sf"/>
</dbReference>
<evidence type="ECO:0000256" key="4">
    <source>
        <dbReference type="PROSITE-ProRule" id="PRU00335"/>
    </source>
</evidence>
<sequence length="185" mass="19587">MNDALDKAVRVFCARGYHATSIGDLTEAMQLAQGSVYKAFKDKRAVFLAAFDRNKAVRAEKLQDAIGAGGTGRERLRKVLAFYAEASHGAEGRQGCLVVGSAAELAIFDDEVAQRVAASLDRNEALLSGLIQQGQADGSIPADLDSAATARLMLCLLQGMRVVGKTGRSRDEMAAVVEVAMKALA</sequence>
<keyword evidence="3" id="KW-0804">Transcription</keyword>